<dbReference type="InterPro" id="IPR013785">
    <property type="entry name" value="Aldolase_TIM"/>
</dbReference>
<dbReference type="Pfam" id="PF01116">
    <property type="entry name" value="F_bP_aldolase"/>
    <property type="match status" value="1"/>
</dbReference>
<evidence type="ECO:0000313" key="3">
    <source>
        <dbReference type="Proteomes" id="UP001637994"/>
    </source>
</evidence>
<evidence type="ECO:0000313" key="2">
    <source>
        <dbReference type="EMBL" id="MFO3666830.1"/>
    </source>
</evidence>
<reference evidence="2 3" key="1">
    <citation type="journal article" date="2025" name="Anaerobe">
        <title>Description of Anaerococcus kampingiae sp. nov., Anaerococcus groningensis sp. nov., Anaerococcus martiniensis sp. nov., and Anaerococcus cruorum sp. nov., isolated from human clinical specimens.</title>
        <authorList>
            <person name="Boiten K.E."/>
            <person name="Meijer J."/>
            <person name="van Wezel E.M."/>
            <person name="Veloo A.C.M."/>
        </authorList>
    </citation>
    <scope>NUCLEOTIDE SEQUENCE [LARGE SCALE GENOMIC DNA]</scope>
    <source>
        <strain evidence="2 3">ENR0874</strain>
    </source>
</reference>
<dbReference type="PIRSF" id="PIRSF001359">
    <property type="entry name" value="F_bP_aldolase_II"/>
    <property type="match status" value="1"/>
</dbReference>
<dbReference type="InterPro" id="IPR000771">
    <property type="entry name" value="FBA_II"/>
</dbReference>
<evidence type="ECO:0000256" key="1">
    <source>
        <dbReference type="ARBA" id="ARBA00001947"/>
    </source>
</evidence>
<dbReference type="PANTHER" id="PTHR30304:SF0">
    <property type="entry name" value="D-TAGATOSE-1,6-BISPHOSPHATE ALDOLASE SUBUNIT GATY-RELATED"/>
    <property type="match status" value="1"/>
</dbReference>
<protein>
    <submittedName>
        <fullName evidence="2">Ketose-bisphosphate aldolase</fullName>
    </submittedName>
</protein>
<comment type="caution">
    <text evidence="2">The sequence shown here is derived from an EMBL/GenBank/DDBJ whole genome shotgun (WGS) entry which is preliminary data.</text>
</comment>
<sequence length="279" mass="30909">MIFNSKEILLKAKEQKFAVPATNFIDLNSARVYVKTAEEQSLPLILAYAQSHKDILSLEEAASIGKYLAESSSTPVVLHLDHGEDKETIFKAIDLGFSSVMIDASSEKFEKNIEITREIVDYARGKNVTVEAELGHVGANDTSESYEVTDSIYTEVDDVIEFVERTDVDSLAISIGTAHGLYKGTPKINFERLVAIDKIVDIPLVLHGGSSSGDENLHKCAVSGISKINIYTDFITAAYKAINNKNFENYIEMKNAADKAMKEVLLHYYKVFNTKSIVL</sequence>
<dbReference type="CDD" id="cd00947">
    <property type="entry name" value="TBP_aldolase_IIB"/>
    <property type="match status" value="1"/>
</dbReference>
<dbReference type="SUPFAM" id="SSF51569">
    <property type="entry name" value="Aldolase"/>
    <property type="match status" value="1"/>
</dbReference>
<dbReference type="PANTHER" id="PTHR30304">
    <property type="entry name" value="D-TAGATOSE-1,6-BISPHOSPHATE ALDOLASE"/>
    <property type="match status" value="1"/>
</dbReference>
<keyword evidence="3" id="KW-1185">Reference proteome</keyword>
<dbReference type="RefSeq" id="WP_410035394.1">
    <property type="nucleotide sequence ID" value="NZ_JBGMEF010000017.1"/>
</dbReference>
<proteinExistence type="predicted"/>
<dbReference type="NCBIfam" id="TIGR00167">
    <property type="entry name" value="cbbA"/>
    <property type="match status" value="1"/>
</dbReference>
<gene>
    <name evidence="2" type="ORF">ACCQ42_03490</name>
</gene>
<comment type="cofactor">
    <cofactor evidence="1">
        <name>Zn(2+)</name>
        <dbReference type="ChEBI" id="CHEBI:29105"/>
    </cofactor>
</comment>
<name>A0ABW9MBZ1_9FIRM</name>
<organism evidence="2 3">
    <name type="scientific">Anaerococcus kampingae</name>
    <dbReference type="NCBI Taxonomy" id="3115614"/>
    <lineage>
        <taxon>Bacteria</taxon>
        <taxon>Bacillati</taxon>
        <taxon>Bacillota</taxon>
        <taxon>Tissierellia</taxon>
        <taxon>Tissierellales</taxon>
        <taxon>Peptoniphilaceae</taxon>
        <taxon>Anaerococcus</taxon>
    </lineage>
</organism>
<dbReference type="Proteomes" id="UP001637994">
    <property type="component" value="Unassembled WGS sequence"/>
</dbReference>
<dbReference type="Gene3D" id="3.20.20.70">
    <property type="entry name" value="Aldolase class I"/>
    <property type="match status" value="1"/>
</dbReference>
<dbReference type="InterPro" id="IPR050246">
    <property type="entry name" value="Class_II_FBP_aldolase"/>
</dbReference>
<dbReference type="EMBL" id="JBGMEF010000017">
    <property type="protein sequence ID" value="MFO3666830.1"/>
    <property type="molecule type" value="Genomic_DNA"/>
</dbReference>
<accession>A0ABW9MBZ1</accession>